<reference evidence="1 2" key="1">
    <citation type="submission" date="2016-03" db="EMBL/GenBank/DDBJ databases">
        <title>Choanephora cucurbitarum.</title>
        <authorList>
            <person name="Min B."/>
            <person name="Park H."/>
            <person name="Park J.-H."/>
            <person name="Shin H.-D."/>
            <person name="Choi I.-G."/>
        </authorList>
    </citation>
    <scope>NUCLEOTIDE SEQUENCE [LARGE SCALE GENOMIC DNA]</scope>
    <source>
        <strain evidence="1 2">KUS-F28377</strain>
    </source>
</reference>
<dbReference type="EMBL" id="LUGH01002029">
    <property type="protein sequence ID" value="OBZ80520.1"/>
    <property type="molecule type" value="Genomic_DNA"/>
</dbReference>
<name>A0A1C7MUP6_9FUNG</name>
<organism evidence="1 2">
    <name type="scientific">Choanephora cucurbitarum</name>
    <dbReference type="NCBI Taxonomy" id="101091"/>
    <lineage>
        <taxon>Eukaryota</taxon>
        <taxon>Fungi</taxon>
        <taxon>Fungi incertae sedis</taxon>
        <taxon>Mucoromycota</taxon>
        <taxon>Mucoromycotina</taxon>
        <taxon>Mucoromycetes</taxon>
        <taxon>Mucorales</taxon>
        <taxon>Mucorineae</taxon>
        <taxon>Choanephoraceae</taxon>
        <taxon>Choanephoroideae</taxon>
        <taxon>Choanephora</taxon>
    </lineage>
</organism>
<feature type="non-terminal residue" evidence="1">
    <location>
        <position position="108"/>
    </location>
</feature>
<evidence type="ECO:0000313" key="2">
    <source>
        <dbReference type="Proteomes" id="UP000093000"/>
    </source>
</evidence>
<gene>
    <name evidence="1" type="ORF">A0J61_11431</name>
</gene>
<evidence type="ECO:0000313" key="1">
    <source>
        <dbReference type="EMBL" id="OBZ80520.1"/>
    </source>
</evidence>
<dbReference type="AlphaFoldDB" id="A0A1C7MUP6"/>
<proteinExistence type="predicted"/>
<comment type="caution">
    <text evidence="1">The sequence shown here is derived from an EMBL/GenBank/DDBJ whole genome shotgun (WGS) entry which is preliminary data.</text>
</comment>
<accession>A0A1C7MUP6</accession>
<dbReference type="Proteomes" id="UP000093000">
    <property type="component" value="Unassembled WGS sequence"/>
</dbReference>
<dbReference type="InParanoid" id="A0A1C7MUP6"/>
<protein>
    <submittedName>
        <fullName evidence="1">Uncharacterized protein</fullName>
    </submittedName>
</protein>
<keyword evidence="2" id="KW-1185">Reference proteome</keyword>
<sequence length="108" mass="12899">MSNLIEKLSEYIKENKDASLKGFFYKNLTLLQQHTFTSKEAIRSKMKERFIDFFKKYHPDCDMPSKTPVEIRTLIYKWFYALNEGTGEDIYEQNKQAIDQFLKSETSH</sequence>